<keyword evidence="1" id="KW-0732">Signal</keyword>
<accession>A0A2G5STY5</accession>
<evidence type="ECO:0000313" key="2">
    <source>
        <dbReference type="EMBL" id="PIC18393.1"/>
    </source>
</evidence>
<proteinExistence type="predicted"/>
<dbReference type="AlphaFoldDB" id="A0A2G5STY5"/>
<gene>
    <name evidence="2" type="primary">Cnig_chr_X.g24302</name>
    <name evidence="2" type="ORF">B9Z55_024302</name>
</gene>
<name>A0A2G5STY5_9PELO</name>
<comment type="caution">
    <text evidence="2">The sequence shown here is derived from an EMBL/GenBank/DDBJ whole genome shotgun (WGS) entry which is preliminary data.</text>
</comment>
<dbReference type="Proteomes" id="UP000230233">
    <property type="component" value="Chromosome X"/>
</dbReference>
<keyword evidence="3" id="KW-1185">Reference proteome</keyword>
<protein>
    <recommendedName>
        <fullName evidence="4">Secreted protein</fullName>
    </recommendedName>
</protein>
<feature type="signal peptide" evidence="1">
    <location>
        <begin position="1"/>
        <end position="25"/>
    </location>
</feature>
<organism evidence="2 3">
    <name type="scientific">Caenorhabditis nigoni</name>
    <dbReference type="NCBI Taxonomy" id="1611254"/>
    <lineage>
        <taxon>Eukaryota</taxon>
        <taxon>Metazoa</taxon>
        <taxon>Ecdysozoa</taxon>
        <taxon>Nematoda</taxon>
        <taxon>Chromadorea</taxon>
        <taxon>Rhabditida</taxon>
        <taxon>Rhabditina</taxon>
        <taxon>Rhabditomorpha</taxon>
        <taxon>Rhabditoidea</taxon>
        <taxon>Rhabditidae</taxon>
        <taxon>Peloderinae</taxon>
        <taxon>Caenorhabditis</taxon>
    </lineage>
</organism>
<sequence length="87" mass="10192">MKQFFFLKNAFFQFFFSVFIVMLNAKRASQRNKTNFSERRCVCDQTTALRCFGDVRKKNHNTVFCISIDDVDSFSVSGFYNYGLIAL</sequence>
<dbReference type="EMBL" id="PDUG01000006">
    <property type="protein sequence ID" value="PIC18393.1"/>
    <property type="molecule type" value="Genomic_DNA"/>
</dbReference>
<reference evidence="3" key="1">
    <citation type="submission" date="2017-10" db="EMBL/GenBank/DDBJ databases">
        <title>Rapid genome shrinkage in a self-fertile nematode reveals novel sperm competition proteins.</title>
        <authorList>
            <person name="Yin D."/>
            <person name="Schwarz E.M."/>
            <person name="Thomas C.G."/>
            <person name="Felde R.L."/>
            <person name="Korf I.F."/>
            <person name="Cutter A.D."/>
            <person name="Schartner C.M."/>
            <person name="Ralston E.J."/>
            <person name="Meyer B.J."/>
            <person name="Haag E.S."/>
        </authorList>
    </citation>
    <scope>NUCLEOTIDE SEQUENCE [LARGE SCALE GENOMIC DNA]</scope>
    <source>
        <strain evidence="3">JU1422</strain>
    </source>
</reference>
<evidence type="ECO:0000256" key="1">
    <source>
        <dbReference type="SAM" id="SignalP"/>
    </source>
</evidence>
<evidence type="ECO:0000313" key="3">
    <source>
        <dbReference type="Proteomes" id="UP000230233"/>
    </source>
</evidence>
<feature type="chain" id="PRO_5013841874" description="Secreted protein" evidence="1">
    <location>
        <begin position="26"/>
        <end position="87"/>
    </location>
</feature>
<evidence type="ECO:0008006" key="4">
    <source>
        <dbReference type="Google" id="ProtNLM"/>
    </source>
</evidence>